<dbReference type="Pfam" id="PF00551">
    <property type="entry name" value="Formyl_trans_N"/>
    <property type="match status" value="1"/>
</dbReference>
<comment type="caution">
    <text evidence="7">The sequence shown here is derived from an EMBL/GenBank/DDBJ whole genome shotgun (WGS) entry which is preliminary data.</text>
</comment>
<dbReference type="EC" id="3.5.1.10" evidence="3 4"/>
<dbReference type="InterPro" id="IPR036477">
    <property type="entry name" value="Formyl_transf_N_sf"/>
</dbReference>
<organism evidence="7 8">
    <name type="scientific">Paenarthrobacter ilicis</name>
    <dbReference type="NCBI Taxonomy" id="43665"/>
    <lineage>
        <taxon>Bacteria</taxon>
        <taxon>Bacillati</taxon>
        <taxon>Actinomycetota</taxon>
        <taxon>Actinomycetes</taxon>
        <taxon>Micrococcales</taxon>
        <taxon>Micrococcaceae</taxon>
        <taxon>Paenarthrobacter</taxon>
    </lineage>
</organism>
<evidence type="ECO:0000313" key="8">
    <source>
        <dbReference type="Proteomes" id="UP000802392"/>
    </source>
</evidence>
<dbReference type="PIRSF" id="PIRSF036480">
    <property type="entry name" value="FormyFH4_hydr"/>
    <property type="match status" value="1"/>
</dbReference>
<dbReference type="Gene3D" id="3.30.70.260">
    <property type="match status" value="1"/>
</dbReference>
<reference evidence="7 8" key="1">
    <citation type="submission" date="2020-03" db="EMBL/GenBank/DDBJ databases">
        <title>Genomic Encyclopedia of Type Strains, Phase III (KMG-III): the genomes of soil and plant-associated and newly described type strains.</title>
        <authorList>
            <person name="Whitman W."/>
        </authorList>
    </citation>
    <scope>NUCLEOTIDE SEQUENCE [LARGE SCALE GENOMIC DNA]</scope>
    <source>
        <strain evidence="7 8">CECT 4207</strain>
    </source>
</reference>
<dbReference type="PANTHER" id="PTHR42706:SF1">
    <property type="entry name" value="FORMYLTETRAHYDROFOLATE DEFORMYLASE 2, MITOCHONDRIAL"/>
    <property type="match status" value="1"/>
</dbReference>
<keyword evidence="1 3" id="KW-0554">One-carbon metabolism</keyword>
<keyword evidence="2 3" id="KW-0378">Hydrolase</keyword>
<gene>
    <name evidence="3" type="primary">purU</name>
    <name evidence="7" type="ORF">FHR86_001847</name>
</gene>
<sequence length="309" mass="34671">MTLMASHPTTTLPRPDGLNEEQASQEQQDRKFVLTLSCVERAGIVQAVTTFLFDRGFNIDEHQQFDDGIRQTLHLRTAFSGSPDFTPERLEEEFSAIAERFDMKFSFHDQTKKRVLVMVSKFGHCLNDLIFRWRGGSLGGDLVAVASNHETHRAMAEAAGLPFIHIPVTADTKAQAEQKLLDLVEEYNVDLVVLARYMQVLSDDLCRALEGRAINIHHSFLPGFKGARPYHQAYDRGVKLVGATAHYVTADLDEGPIIEQEVIRVDHSYGPTTLSTVGQDAEALALSRAVKWHCEHRVLLDQTSTVVFR</sequence>
<feature type="domain" description="Formyl transferase N-terminal" evidence="6">
    <location>
        <begin position="113"/>
        <end position="290"/>
    </location>
</feature>
<dbReference type="CDD" id="cd04875">
    <property type="entry name" value="ACT_F4HF-DF"/>
    <property type="match status" value="1"/>
</dbReference>
<comment type="pathway">
    <text evidence="3">Purine metabolism; IMP biosynthesis via de novo pathway; formate from 10-formyl-5,6,7,8-tetrahydrofolate: step 1/1.</text>
</comment>
<dbReference type="EMBL" id="JAAOZD010000003">
    <property type="protein sequence ID" value="NIJ01526.1"/>
    <property type="molecule type" value="Genomic_DNA"/>
</dbReference>
<comment type="function">
    <text evidence="3">Catalyzes the hydrolysis of 10-formyltetrahydrofolate (formyl-FH4) to formate and tetrahydrofolate (FH4).</text>
</comment>
<dbReference type="InterPro" id="IPR045865">
    <property type="entry name" value="ACT-like_dom_sf"/>
</dbReference>
<dbReference type="InterPro" id="IPR044074">
    <property type="entry name" value="PurU_ACT"/>
</dbReference>
<evidence type="ECO:0000256" key="2">
    <source>
        <dbReference type="ARBA" id="ARBA00022801"/>
    </source>
</evidence>
<dbReference type="InterPro" id="IPR002376">
    <property type="entry name" value="Formyl_transf_N"/>
</dbReference>
<dbReference type="SUPFAM" id="SSF53328">
    <property type="entry name" value="Formyltransferase"/>
    <property type="match status" value="1"/>
</dbReference>
<dbReference type="InterPro" id="IPR004810">
    <property type="entry name" value="PurU"/>
</dbReference>
<evidence type="ECO:0000259" key="6">
    <source>
        <dbReference type="Pfam" id="PF00551"/>
    </source>
</evidence>
<dbReference type="InterPro" id="IPR041729">
    <property type="entry name" value="Formyl-FH4-Hydrolase_C"/>
</dbReference>
<protein>
    <recommendedName>
        <fullName evidence="3 4">Formyltetrahydrofolate deformylase</fullName>
        <ecNumber evidence="3 4">3.5.1.10</ecNumber>
    </recommendedName>
    <alternativeName>
        <fullName evidence="3">Formyl-FH(4) hydrolase</fullName>
    </alternativeName>
</protein>
<comment type="similarity">
    <text evidence="3">Belongs to the PurU family.</text>
</comment>
<dbReference type="GO" id="GO:0008864">
    <property type="term" value="F:formyltetrahydrofolate deformylase activity"/>
    <property type="evidence" value="ECO:0007669"/>
    <property type="project" value="UniProtKB-EC"/>
</dbReference>
<dbReference type="HAMAP" id="MF_01927">
    <property type="entry name" value="PurU"/>
    <property type="match status" value="1"/>
</dbReference>
<feature type="region of interest" description="Disordered" evidence="5">
    <location>
        <begin position="1"/>
        <end position="25"/>
    </location>
</feature>
<dbReference type="NCBIfam" id="TIGR00655">
    <property type="entry name" value="PurU"/>
    <property type="match status" value="1"/>
</dbReference>
<comment type="catalytic activity">
    <reaction evidence="3">
        <text>(6R)-10-formyltetrahydrofolate + H2O = (6S)-5,6,7,8-tetrahydrofolate + formate + H(+)</text>
        <dbReference type="Rhea" id="RHEA:19833"/>
        <dbReference type="ChEBI" id="CHEBI:15377"/>
        <dbReference type="ChEBI" id="CHEBI:15378"/>
        <dbReference type="ChEBI" id="CHEBI:15740"/>
        <dbReference type="ChEBI" id="CHEBI:57453"/>
        <dbReference type="ChEBI" id="CHEBI:195366"/>
        <dbReference type="EC" id="3.5.1.10"/>
    </reaction>
</comment>
<feature type="active site" evidence="3">
    <location>
        <position position="253"/>
    </location>
</feature>
<dbReference type="Gene3D" id="3.40.50.170">
    <property type="entry name" value="Formyl transferase, N-terminal domain"/>
    <property type="match status" value="1"/>
</dbReference>
<keyword evidence="8" id="KW-1185">Reference proteome</keyword>
<dbReference type="Proteomes" id="UP000802392">
    <property type="component" value="Unassembled WGS sequence"/>
</dbReference>
<evidence type="ECO:0000256" key="5">
    <source>
        <dbReference type="SAM" id="MobiDB-lite"/>
    </source>
</evidence>
<evidence type="ECO:0000313" key="7">
    <source>
        <dbReference type="EMBL" id="NIJ01526.1"/>
    </source>
</evidence>
<accession>A0ABX0TI73</accession>
<proteinExistence type="inferred from homology"/>
<dbReference type="SUPFAM" id="SSF55021">
    <property type="entry name" value="ACT-like"/>
    <property type="match status" value="1"/>
</dbReference>
<evidence type="ECO:0000256" key="3">
    <source>
        <dbReference type="HAMAP-Rule" id="MF_01927"/>
    </source>
</evidence>
<name>A0ABX0TI73_9MICC</name>
<evidence type="ECO:0000256" key="4">
    <source>
        <dbReference type="NCBIfam" id="TIGR00655"/>
    </source>
</evidence>
<dbReference type="PRINTS" id="PR01575">
    <property type="entry name" value="FFH4HYDRLASE"/>
</dbReference>
<dbReference type="NCBIfam" id="NF004684">
    <property type="entry name" value="PRK06027.1"/>
    <property type="match status" value="1"/>
</dbReference>
<dbReference type="PANTHER" id="PTHR42706">
    <property type="entry name" value="FORMYLTETRAHYDROFOLATE DEFORMYLASE"/>
    <property type="match status" value="1"/>
</dbReference>
<evidence type="ECO:0000256" key="1">
    <source>
        <dbReference type="ARBA" id="ARBA00022563"/>
    </source>
</evidence>
<keyword evidence="3" id="KW-0658">Purine biosynthesis</keyword>
<dbReference type="CDD" id="cd08648">
    <property type="entry name" value="FMT_core_Formyl-FH4-Hydrolase_C"/>
    <property type="match status" value="1"/>
</dbReference>